<evidence type="ECO:0000313" key="2">
    <source>
        <dbReference type="Proteomes" id="UP001487740"/>
    </source>
</evidence>
<protein>
    <submittedName>
        <fullName evidence="1">Uncharacterized protein</fullName>
    </submittedName>
</protein>
<dbReference type="Gene3D" id="3.40.190.10">
    <property type="entry name" value="Periplasmic binding protein-like II"/>
    <property type="match status" value="1"/>
</dbReference>
<name>A0AAW0TWC7_SCYPA</name>
<accession>A0AAW0TWC7</accession>
<dbReference type="AlphaFoldDB" id="A0AAW0TWC7"/>
<organism evidence="1 2">
    <name type="scientific">Scylla paramamosain</name>
    <name type="common">Mud crab</name>
    <dbReference type="NCBI Taxonomy" id="85552"/>
    <lineage>
        <taxon>Eukaryota</taxon>
        <taxon>Metazoa</taxon>
        <taxon>Ecdysozoa</taxon>
        <taxon>Arthropoda</taxon>
        <taxon>Crustacea</taxon>
        <taxon>Multicrustacea</taxon>
        <taxon>Malacostraca</taxon>
        <taxon>Eumalacostraca</taxon>
        <taxon>Eucarida</taxon>
        <taxon>Decapoda</taxon>
        <taxon>Pleocyemata</taxon>
        <taxon>Brachyura</taxon>
        <taxon>Eubrachyura</taxon>
        <taxon>Portunoidea</taxon>
        <taxon>Portunidae</taxon>
        <taxon>Portuninae</taxon>
        <taxon>Scylla</taxon>
    </lineage>
</organism>
<reference evidence="1 2" key="1">
    <citation type="submission" date="2023-03" db="EMBL/GenBank/DDBJ databases">
        <title>High-quality genome of Scylla paramamosain provides insights in environmental adaptation.</title>
        <authorList>
            <person name="Zhang L."/>
        </authorList>
    </citation>
    <scope>NUCLEOTIDE SEQUENCE [LARGE SCALE GENOMIC DNA]</scope>
    <source>
        <strain evidence="1">LZ_2023a</strain>
        <tissue evidence="1">Muscle</tissue>
    </source>
</reference>
<dbReference type="EMBL" id="JARAKH010000023">
    <property type="protein sequence ID" value="KAK8391846.1"/>
    <property type="molecule type" value="Genomic_DNA"/>
</dbReference>
<evidence type="ECO:0000313" key="1">
    <source>
        <dbReference type="EMBL" id="KAK8391846.1"/>
    </source>
</evidence>
<dbReference type="Proteomes" id="UP001487740">
    <property type="component" value="Unassembled WGS sequence"/>
</dbReference>
<proteinExistence type="predicted"/>
<dbReference type="SUPFAM" id="SSF53850">
    <property type="entry name" value="Periplasmic binding protein-like II"/>
    <property type="match status" value="1"/>
</dbReference>
<keyword evidence="2" id="KW-1185">Reference proteome</keyword>
<gene>
    <name evidence="1" type="ORF">O3P69_017454</name>
</gene>
<comment type="caution">
    <text evidence="1">The sequence shown here is derived from an EMBL/GenBank/DDBJ whole genome shotgun (WGS) entry which is preliminary data.</text>
</comment>
<sequence length="209" mass="23953">MPSRHELRVDGAVYFRACRDLQKTTSVFRKVTAEINEVARASYDGDLAIIVEMEVAASLLVRNCEAAGHTQHIHKVYCMIHQESANLVDVLSVVVKVAHESLISSFPRKSCRLRHNPVLYGYAQSYITVKQDHFKYFIYVLNLEVDFALGPMGISEDRSEVMDVSVPLFMDQQTIAYKRPELQPELAGFIKPFTSQRRRETVPKFRFPE</sequence>